<evidence type="ECO:0000313" key="7">
    <source>
        <dbReference type="EMBL" id="MUG71044.1"/>
    </source>
</evidence>
<dbReference type="NCBIfam" id="TIGR00908">
    <property type="entry name" value="2A0305"/>
    <property type="match status" value="1"/>
</dbReference>
<dbReference type="GO" id="GO:0005886">
    <property type="term" value="C:plasma membrane"/>
    <property type="evidence" value="ECO:0007669"/>
    <property type="project" value="UniProtKB-SubCell"/>
</dbReference>
<evidence type="ECO:0000256" key="1">
    <source>
        <dbReference type="ARBA" id="ARBA00004651"/>
    </source>
</evidence>
<feature type="transmembrane region" description="Helical" evidence="6">
    <location>
        <begin position="379"/>
        <end position="404"/>
    </location>
</feature>
<feature type="transmembrane region" description="Helical" evidence="6">
    <location>
        <begin position="144"/>
        <end position="168"/>
    </location>
</feature>
<dbReference type="Gene3D" id="1.20.1740.10">
    <property type="entry name" value="Amino acid/polyamine transporter I"/>
    <property type="match status" value="1"/>
</dbReference>
<accession>A0A7X2Z9Y3</accession>
<proteinExistence type="predicted"/>
<feature type="transmembrane region" description="Helical" evidence="6">
    <location>
        <begin position="224"/>
        <end position="250"/>
    </location>
</feature>
<dbReference type="InterPro" id="IPR002293">
    <property type="entry name" value="AA/rel_permease1"/>
</dbReference>
<evidence type="ECO:0000256" key="2">
    <source>
        <dbReference type="ARBA" id="ARBA00022475"/>
    </source>
</evidence>
<evidence type="ECO:0000313" key="8">
    <source>
        <dbReference type="Proteomes" id="UP000450917"/>
    </source>
</evidence>
<keyword evidence="2" id="KW-1003">Cell membrane</keyword>
<keyword evidence="8" id="KW-1185">Reference proteome</keyword>
<sequence>MQSSKQLAKTLKPIHLWAITVGMVIAGQYFGWNYGFKEGGIMGLVIASLLVTVFFTCFTLSYSELATSIPDAGGPSAYARQAMGPLGGYITGIACLLDFVFAPPAIAVSTGAYLHFLIPAVNPMYATIGIFILFIVINLQDIKGVAVIELVATIAALIGLAVFYAAGIPHVETANLFNESSFIGGGTGIMAAIPFAIWFFLAVEGGAMASEEMQNPQKNIPKGLISSILTLAVATILTLVVTAGLGGGIGNPADHPLPQALSGVYGEGALVVKVVAIIGLLGLVASLNGIIIGYSRQTYALARAGYFPAFMTRLNGNGVPVWALIIPGVIGIVCAASATYSDALIILSVFGAVLMYCLCMISLFILRRKHPHLDRPYKVSFPFVPGIALLLGLVFLFCVIRYSVMKLSLPMFGSDIPLWAVLLVMFAVAFIYYGWRARKHRGLLSNKLLVGENASVK</sequence>
<dbReference type="InterPro" id="IPR004757">
    <property type="entry name" value="EtNH_permease"/>
</dbReference>
<feature type="transmembrane region" description="Helical" evidence="6">
    <location>
        <begin position="86"/>
        <end position="106"/>
    </location>
</feature>
<keyword evidence="3 6" id="KW-0812">Transmembrane</keyword>
<feature type="transmembrane region" description="Helical" evidence="6">
    <location>
        <begin position="270"/>
        <end position="294"/>
    </location>
</feature>
<keyword evidence="4 6" id="KW-1133">Transmembrane helix</keyword>
<comment type="caution">
    <text evidence="7">The sequence shown here is derived from an EMBL/GenBank/DDBJ whole genome shotgun (WGS) entry which is preliminary data.</text>
</comment>
<evidence type="ECO:0000256" key="4">
    <source>
        <dbReference type="ARBA" id="ARBA00022989"/>
    </source>
</evidence>
<reference evidence="7 8" key="1">
    <citation type="submission" date="2019-11" db="EMBL/GenBank/DDBJ databases">
        <title>Draft genome sequences of five Paenibacillus species of dairy origin.</title>
        <authorList>
            <person name="Olajide A.M."/>
            <person name="Chen S."/>
            <person name="Lapointe G."/>
        </authorList>
    </citation>
    <scope>NUCLEOTIDE SEQUENCE [LARGE SCALE GENOMIC DNA]</scope>
    <source>
        <strain evidence="7 8">2CS3</strain>
    </source>
</reference>
<dbReference type="Proteomes" id="UP000450917">
    <property type="component" value="Unassembled WGS sequence"/>
</dbReference>
<dbReference type="RefSeq" id="WP_155614601.1">
    <property type="nucleotide sequence ID" value="NZ_WNZX01000007.1"/>
</dbReference>
<feature type="transmembrane region" description="Helical" evidence="6">
    <location>
        <begin position="14"/>
        <end position="32"/>
    </location>
</feature>
<feature type="transmembrane region" description="Helical" evidence="6">
    <location>
        <begin position="180"/>
        <end position="203"/>
    </location>
</feature>
<keyword evidence="5 6" id="KW-0472">Membrane</keyword>
<dbReference type="EMBL" id="WNZX01000007">
    <property type="protein sequence ID" value="MUG71044.1"/>
    <property type="molecule type" value="Genomic_DNA"/>
</dbReference>
<evidence type="ECO:0000256" key="5">
    <source>
        <dbReference type="ARBA" id="ARBA00023136"/>
    </source>
</evidence>
<dbReference type="AlphaFoldDB" id="A0A7X2Z9Y3"/>
<evidence type="ECO:0000256" key="3">
    <source>
        <dbReference type="ARBA" id="ARBA00022692"/>
    </source>
</evidence>
<evidence type="ECO:0000256" key="6">
    <source>
        <dbReference type="SAM" id="Phobius"/>
    </source>
</evidence>
<comment type="subcellular location">
    <subcellularLocation>
        <location evidence="1">Cell membrane</location>
        <topology evidence="1">Multi-pass membrane protein</topology>
    </subcellularLocation>
</comment>
<dbReference type="InterPro" id="IPR050367">
    <property type="entry name" value="APC_superfamily"/>
</dbReference>
<feature type="transmembrane region" description="Helical" evidence="6">
    <location>
        <begin position="112"/>
        <end position="137"/>
    </location>
</feature>
<organism evidence="7 8">
    <name type="scientific">Paenibacillus validus</name>
    <dbReference type="NCBI Taxonomy" id="44253"/>
    <lineage>
        <taxon>Bacteria</taxon>
        <taxon>Bacillati</taxon>
        <taxon>Bacillota</taxon>
        <taxon>Bacilli</taxon>
        <taxon>Bacillales</taxon>
        <taxon>Paenibacillaceae</taxon>
        <taxon>Paenibacillus</taxon>
    </lineage>
</organism>
<gene>
    <name evidence="7" type="primary">eat</name>
    <name evidence="7" type="ORF">GNP93_10160</name>
</gene>
<dbReference type="GO" id="GO:0022857">
    <property type="term" value="F:transmembrane transporter activity"/>
    <property type="evidence" value="ECO:0007669"/>
    <property type="project" value="InterPro"/>
</dbReference>
<dbReference type="PIRSF" id="PIRSF006060">
    <property type="entry name" value="AA_transporter"/>
    <property type="match status" value="1"/>
</dbReference>
<dbReference type="PANTHER" id="PTHR42770">
    <property type="entry name" value="AMINO ACID TRANSPORTER-RELATED"/>
    <property type="match status" value="1"/>
</dbReference>
<feature type="transmembrane region" description="Helical" evidence="6">
    <location>
        <begin position="344"/>
        <end position="367"/>
    </location>
</feature>
<dbReference type="Pfam" id="PF13520">
    <property type="entry name" value="AA_permease_2"/>
    <property type="match status" value="1"/>
</dbReference>
<feature type="transmembrane region" description="Helical" evidence="6">
    <location>
        <begin position="416"/>
        <end position="435"/>
    </location>
</feature>
<name>A0A7X2Z9Y3_9BACL</name>
<feature type="transmembrane region" description="Helical" evidence="6">
    <location>
        <begin position="44"/>
        <end position="65"/>
    </location>
</feature>
<dbReference type="PANTHER" id="PTHR42770:SF7">
    <property type="entry name" value="MEMBRANE PROTEIN"/>
    <property type="match status" value="1"/>
</dbReference>
<feature type="transmembrane region" description="Helical" evidence="6">
    <location>
        <begin position="314"/>
        <end position="338"/>
    </location>
</feature>
<protein>
    <submittedName>
        <fullName evidence="7">Ethanolamine permease</fullName>
    </submittedName>
</protein>